<dbReference type="SUPFAM" id="SSF117892">
    <property type="entry name" value="Band 7/SPFH domain"/>
    <property type="match status" value="1"/>
</dbReference>
<dbReference type="GO" id="GO:0016020">
    <property type="term" value="C:membrane"/>
    <property type="evidence" value="ECO:0007669"/>
    <property type="project" value="UniProtKB-SubCell"/>
</dbReference>
<dbReference type="EMBL" id="UOFF01000181">
    <property type="protein sequence ID" value="VAW56111.1"/>
    <property type="molecule type" value="Genomic_DNA"/>
</dbReference>
<sequence>MNKIFGIVAVLLVLFAYTCTFFVDEREKAILIAFGKISKTGYLPGIHFKLPFPFNEVRKLDGRILTIDQRPVRFLTKEKQHMVVDSYVKWRISDEATYYTATSGGRESNAASLIYRMVDDGLRNEFAKRTVQEVIAQDRTQIMTLLTSNINEKAQALGISIVDVRIKRIDFPEKISLNVYERMRTERERLAREHRSKGEEAATRIRADADAQSQILVAEAYRDSQILRGEGDATSTEIYAKAYSPDRDFYRFYRSMEAYKKTFANKGDIMMIAPDSEFFKYFKNATGKAK</sequence>
<dbReference type="PANTHER" id="PTHR42911">
    <property type="entry name" value="MODULATOR OF FTSH PROTEASE HFLC"/>
    <property type="match status" value="1"/>
</dbReference>
<keyword evidence="3" id="KW-0812">Transmembrane</keyword>
<comment type="similarity">
    <text evidence="2">Belongs to the band 7/mec-2 family. HflC subfamily.</text>
</comment>
<keyword evidence="5" id="KW-0472">Membrane</keyword>
<dbReference type="Gene3D" id="3.30.479.30">
    <property type="entry name" value="Band 7 domain"/>
    <property type="match status" value="1"/>
</dbReference>
<dbReference type="InterPro" id="IPR036013">
    <property type="entry name" value="Band_7/SPFH_dom_sf"/>
</dbReference>
<evidence type="ECO:0000259" key="6">
    <source>
        <dbReference type="SMART" id="SM00244"/>
    </source>
</evidence>
<dbReference type="PIRSF" id="PIRSF005651">
    <property type="entry name" value="HflC"/>
    <property type="match status" value="1"/>
</dbReference>
<dbReference type="InterPro" id="IPR001107">
    <property type="entry name" value="Band_7"/>
</dbReference>
<dbReference type="Pfam" id="PF01145">
    <property type="entry name" value="Band_7"/>
    <property type="match status" value="1"/>
</dbReference>
<dbReference type="SMART" id="SM00244">
    <property type="entry name" value="PHB"/>
    <property type="match status" value="1"/>
</dbReference>
<accession>A0A3B0WLE4</accession>
<gene>
    <name evidence="7" type="ORF">MNBD_GAMMA07-483</name>
</gene>
<dbReference type="NCBIfam" id="TIGR01932">
    <property type="entry name" value="hflC"/>
    <property type="match status" value="1"/>
</dbReference>
<dbReference type="InterPro" id="IPR010200">
    <property type="entry name" value="HflC"/>
</dbReference>
<reference evidence="7" key="1">
    <citation type="submission" date="2018-06" db="EMBL/GenBank/DDBJ databases">
        <authorList>
            <person name="Zhirakovskaya E."/>
        </authorList>
    </citation>
    <scope>NUCLEOTIDE SEQUENCE</scope>
</reference>
<dbReference type="AlphaFoldDB" id="A0A3B0WLE4"/>
<protein>
    <submittedName>
        <fullName evidence="7">HflC protein</fullName>
    </submittedName>
</protein>
<evidence type="ECO:0000256" key="1">
    <source>
        <dbReference type="ARBA" id="ARBA00004370"/>
    </source>
</evidence>
<evidence type="ECO:0000256" key="3">
    <source>
        <dbReference type="ARBA" id="ARBA00022692"/>
    </source>
</evidence>
<feature type="domain" description="Band 7" evidence="6">
    <location>
        <begin position="18"/>
        <end position="183"/>
    </location>
</feature>
<evidence type="ECO:0000256" key="4">
    <source>
        <dbReference type="ARBA" id="ARBA00022989"/>
    </source>
</evidence>
<comment type="subcellular location">
    <subcellularLocation>
        <location evidence="1">Membrane</location>
    </subcellularLocation>
</comment>
<dbReference type="CDD" id="cd03405">
    <property type="entry name" value="SPFH_HflC"/>
    <property type="match status" value="1"/>
</dbReference>
<dbReference type="PANTHER" id="PTHR42911:SF1">
    <property type="entry name" value="MODULATOR OF FTSH PROTEASE HFLC"/>
    <property type="match status" value="1"/>
</dbReference>
<evidence type="ECO:0000256" key="2">
    <source>
        <dbReference type="ARBA" id="ARBA00007862"/>
    </source>
</evidence>
<evidence type="ECO:0000313" key="7">
    <source>
        <dbReference type="EMBL" id="VAW56111.1"/>
    </source>
</evidence>
<name>A0A3B0WLE4_9ZZZZ</name>
<proteinExistence type="inferred from homology"/>
<evidence type="ECO:0000256" key="5">
    <source>
        <dbReference type="ARBA" id="ARBA00023136"/>
    </source>
</evidence>
<keyword evidence="4" id="KW-1133">Transmembrane helix</keyword>
<organism evidence="7">
    <name type="scientific">hydrothermal vent metagenome</name>
    <dbReference type="NCBI Taxonomy" id="652676"/>
    <lineage>
        <taxon>unclassified sequences</taxon>
        <taxon>metagenomes</taxon>
        <taxon>ecological metagenomes</taxon>
    </lineage>
</organism>